<reference evidence="3 4" key="1">
    <citation type="journal article" date="2018" name="Mol. Biol. Evol.">
        <title>Broad Genomic Sampling Reveals a Smut Pathogenic Ancestry of the Fungal Clade Ustilaginomycotina.</title>
        <authorList>
            <person name="Kijpornyongpan T."/>
            <person name="Mondo S.J."/>
            <person name="Barry K."/>
            <person name="Sandor L."/>
            <person name="Lee J."/>
            <person name="Lipzen A."/>
            <person name="Pangilinan J."/>
            <person name="LaButti K."/>
            <person name="Hainaut M."/>
            <person name="Henrissat B."/>
            <person name="Grigoriev I.V."/>
            <person name="Spatafora J.W."/>
            <person name="Aime M.C."/>
        </authorList>
    </citation>
    <scope>NUCLEOTIDE SEQUENCE [LARGE SCALE GENOMIC DNA]</scope>
    <source>
        <strain evidence="3 4">MCA 3882</strain>
    </source>
</reference>
<dbReference type="Proteomes" id="UP000245771">
    <property type="component" value="Unassembled WGS sequence"/>
</dbReference>
<feature type="compositionally biased region" description="Pro residues" evidence="1">
    <location>
        <begin position="54"/>
        <end position="64"/>
    </location>
</feature>
<dbReference type="AlphaFoldDB" id="A0A316VCQ6"/>
<keyword evidence="4" id="KW-1185">Reference proteome</keyword>
<evidence type="ECO:0000313" key="4">
    <source>
        <dbReference type="Proteomes" id="UP000245771"/>
    </source>
</evidence>
<protein>
    <submittedName>
        <fullName evidence="3">Uncharacterized protein</fullName>
    </submittedName>
</protein>
<feature type="compositionally biased region" description="Basic and acidic residues" evidence="1">
    <location>
        <begin position="263"/>
        <end position="275"/>
    </location>
</feature>
<feature type="compositionally biased region" description="Basic and acidic residues" evidence="1">
    <location>
        <begin position="392"/>
        <end position="402"/>
    </location>
</feature>
<feature type="compositionally biased region" description="Low complexity" evidence="1">
    <location>
        <begin position="276"/>
        <end position="289"/>
    </location>
</feature>
<dbReference type="GeneID" id="37019582"/>
<accession>A0A316VCQ6</accession>
<feature type="transmembrane region" description="Helical" evidence="2">
    <location>
        <begin position="16"/>
        <end position="35"/>
    </location>
</feature>
<dbReference type="RefSeq" id="XP_025353637.1">
    <property type="nucleotide sequence ID" value="XM_025497801.1"/>
</dbReference>
<organism evidence="3 4">
    <name type="scientific">Meira miltonrushii</name>
    <dbReference type="NCBI Taxonomy" id="1280837"/>
    <lineage>
        <taxon>Eukaryota</taxon>
        <taxon>Fungi</taxon>
        <taxon>Dikarya</taxon>
        <taxon>Basidiomycota</taxon>
        <taxon>Ustilaginomycotina</taxon>
        <taxon>Exobasidiomycetes</taxon>
        <taxon>Exobasidiales</taxon>
        <taxon>Brachybasidiaceae</taxon>
        <taxon>Meira</taxon>
    </lineage>
</organism>
<sequence length="429" mass="49467">MFEEVPVHVTNFINDLHVLMTLFVIVVLLASYVSAVRLDKRAIDRGFNLNESPPISPSQTPSPQPENRHSPPISTKLSLVLNKQERKRASDRKYAAKWTVKAMEKAKATMNKKDHEKLVEKLIKRRARMNRQNRKVEKARKDRIAAGTQTQKDEQQMKRIREKFKNRYIRKKTKQTIIQAEKKVENANSAALAQIGASFQPHWMSRQNTHTFTDTKGGGQMANSSRFAVLFAFLILYELLFDLSTASPVSNLNTNSGFYKRTSGQEKDKELEQAKSEGLSSPISSKSLSFQPDTATDEKRKYDQLLRTRDKRFKYTQEGLKIAESSLDPNAYAKLKAKAELFHAKNKQYQKNRREKRRDRFAIGMQSEQDERWRMLRSEGAQRVRAKKKIKRQMEETEKGIKDANSAVLAQLLPSKSITDRLSKQSKHP</sequence>
<name>A0A316VCQ6_9BASI</name>
<gene>
    <name evidence="3" type="ORF">FA14DRAFT_156030</name>
</gene>
<proteinExistence type="predicted"/>
<evidence type="ECO:0000313" key="3">
    <source>
        <dbReference type="EMBL" id="PWN33335.1"/>
    </source>
</evidence>
<dbReference type="EMBL" id="KZ819604">
    <property type="protein sequence ID" value="PWN33335.1"/>
    <property type="molecule type" value="Genomic_DNA"/>
</dbReference>
<evidence type="ECO:0000256" key="2">
    <source>
        <dbReference type="SAM" id="Phobius"/>
    </source>
</evidence>
<feature type="region of interest" description="Disordered" evidence="1">
    <location>
        <begin position="384"/>
        <end position="406"/>
    </location>
</feature>
<evidence type="ECO:0000256" key="1">
    <source>
        <dbReference type="SAM" id="MobiDB-lite"/>
    </source>
</evidence>
<keyword evidence="2" id="KW-0812">Transmembrane</keyword>
<keyword evidence="2" id="KW-1133">Transmembrane helix</keyword>
<dbReference type="InParanoid" id="A0A316VCQ6"/>
<feature type="transmembrane region" description="Helical" evidence="2">
    <location>
        <begin position="227"/>
        <end position="246"/>
    </location>
</feature>
<feature type="region of interest" description="Disordered" evidence="1">
    <location>
        <begin position="254"/>
        <end position="301"/>
    </location>
</feature>
<feature type="compositionally biased region" description="Basic and acidic residues" evidence="1">
    <location>
        <begin position="134"/>
        <end position="144"/>
    </location>
</feature>
<keyword evidence="2" id="KW-0472">Membrane</keyword>
<feature type="region of interest" description="Disordered" evidence="1">
    <location>
        <begin position="130"/>
        <end position="156"/>
    </location>
</feature>
<feature type="region of interest" description="Disordered" evidence="1">
    <location>
        <begin position="47"/>
        <end position="75"/>
    </location>
</feature>